<protein>
    <submittedName>
        <fullName evidence="2">PD-(D/E)XK nuclease family protein</fullName>
    </submittedName>
</protein>
<sequence length="252" mass="28907">MTKITYNNFHDQLASFFEQWPAGVCKEKFNSKISFKSSDLNIFFQQLNSVINTTLHSALSFNPWEISGLKYNEIRNSAILSWLLTPNGSHGFNKTPLLTLLNLLGSSSQYDFPSDFKKFCHVDNEVNLNGHMANRADIQIRADNFFILIEVKINAKEQEQQISRYCEEAEKAAHGLPWAIIYLTPDGRKPTSNCDKYSDAHILCLSWKSLSISLSAALQPYYQQLFTEQPHSPMRQFAALSTFLFIEQMQNF</sequence>
<dbReference type="InterPro" id="IPR029470">
    <property type="entry name" value="PDDEXK_4"/>
</dbReference>
<organism evidence="2">
    <name type="scientific">Providencia stuartii</name>
    <dbReference type="NCBI Taxonomy" id="588"/>
    <lineage>
        <taxon>Bacteria</taxon>
        <taxon>Pseudomonadati</taxon>
        <taxon>Pseudomonadota</taxon>
        <taxon>Gammaproteobacteria</taxon>
        <taxon>Enterobacterales</taxon>
        <taxon>Morganellaceae</taxon>
        <taxon>Providencia</taxon>
    </lineage>
</organism>
<name>A0AAI9DGF1_PROST</name>
<dbReference type="AlphaFoldDB" id="A0AAI9DGF1"/>
<comment type="caution">
    <text evidence="2">The sequence shown here is derived from an EMBL/GenBank/DDBJ whole genome shotgun (WGS) entry which is preliminary data.</text>
</comment>
<dbReference type="EMBL" id="ABMABF030000006">
    <property type="protein sequence ID" value="EMJ5134415.1"/>
    <property type="molecule type" value="Genomic_DNA"/>
</dbReference>
<dbReference type="EMBL" id="ABMABF030000047">
    <property type="protein sequence ID" value="EMJ5136664.1"/>
    <property type="molecule type" value="Genomic_DNA"/>
</dbReference>
<proteinExistence type="predicted"/>
<reference evidence="2" key="1">
    <citation type="submission" date="2024-02" db="EMBL/GenBank/DDBJ databases">
        <authorList>
            <consortium name="Clinical and Environmental Microbiology Branch: Whole genome sequencing antimicrobial resistance pathogens in the healthcare setting"/>
        </authorList>
    </citation>
    <scope>NUCLEOTIDE SEQUENCE</scope>
    <source>
        <strain evidence="2">2021GO-0154</strain>
    </source>
</reference>
<evidence type="ECO:0000313" key="2">
    <source>
        <dbReference type="EMBL" id="EMJ5136664.1"/>
    </source>
</evidence>
<evidence type="ECO:0000313" key="1">
    <source>
        <dbReference type="EMBL" id="EMJ5134415.1"/>
    </source>
</evidence>
<gene>
    <name evidence="1" type="ORF">RG298_002147</name>
    <name evidence="2" type="ORF">RG298_004480</name>
</gene>
<dbReference type="Pfam" id="PF14281">
    <property type="entry name" value="PDDEXK_4"/>
    <property type="match status" value="1"/>
</dbReference>
<accession>A0AAI9DGF1</accession>